<gene>
    <name evidence="2" type="ORF">KFK09_028403</name>
</gene>
<name>A0A8T3A2J1_DENNO</name>
<feature type="transmembrane region" description="Helical" evidence="1">
    <location>
        <begin position="6"/>
        <end position="30"/>
    </location>
</feature>
<keyword evidence="1" id="KW-0812">Transmembrane</keyword>
<sequence length="61" mass="7278">MYYSLNLYFFVFFLSSFIFYELLGSVGSGYPNKKKLIPKRGIFFSIWIKKSSKFGFPNKRE</sequence>
<accession>A0A8T3A2J1</accession>
<dbReference type="EMBL" id="JAGYWB010000019">
    <property type="protein sequence ID" value="KAI0488566.1"/>
    <property type="molecule type" value="Genomic_DNA"/>
</dbReference>
<comment type="caution">
    <text evidence="2">The sequence shown here is derived from an EMBL/GenBank/DDBJ whole genome shotgun (WGS) entry which is preliminary data.</text>
</comment>
<dbReference type="Proteomes" id="UP000829196">
    <property type="component" value="Unassembled WGS sequence"/>
</dbReference>
<evidence type="ECO:0000313" key="3">
    <source>
        <dbReference type="Proteomes" id="UP000829196"/>
    </source>
</evidence>
<keyword evidence="1" id="KW-1133">Transmembrane helix</keyword>
<proteinExistence type="predicted"/>
<protein>
    <submittedName>
        <fullName evidence="2">Uncharacterized protein</fullName>
    </submittedName>
</protein>
<dbReference type="AlphaFoldDB" id="A0A8T3A2J1"/>
<keyword evidence="3" id="KW-1185">Reference proteome</keyword>
<evidence type="ECO:0000313" key="2">
    <source>
        <dbReference type="EMBL" id="KAI0488566.1"/>
    </source>
</evidence>
<reference evidence="2" key="1">
    <citation type="journal article" date="2022" name="Front. Genet.">
        <title>Chromosome-Scale Assembly of the Dendrobium nobile Genome Provides Insights Into the Molecular Mechanism of the Biosynthesis of the Medicinal Active Ingredient of Dendrobium.</title>
        <authorList>
            <person name="Xu Q."/>
            <person name="Niu S.-C."/>
            <person name="Li K.-L."/>
            <person name="Zheng P.-J."/>
            <person name="Zhang X.-J."/>
            <person name="Jia Y."/>
            <person name="Liu Y."/>
            <person name="Niu Y.-X."/>
            <person name="Yu L.-H."/>
            <person name="Chen D.-F."/>
            <person name="Zhang G.-Q."/>
        </authorList>
    </citation>
    <scope>NUCLEOTIDE SEQUENCE</scope>
    <source>
        <tissue evidence="2">Leaf</tissue>
    </source>
</reference>
<keyword evidence="1" id="KW-0472">Membrane</keyword>
<organism evidence="2 3">
    <name type="scientific">Dendrobium nobile</name>
    <name type="common">Orchid</name>
    <dbReference type="NCBI Taxonomy" id="94219"/>
    <lineage>
        <taxon>Eukaryota</taxon>
        <taxon>Viridiplantae</taxon>
        <taxon>Streptophyta</taxon>
        <taxon>Embryophyta</taxon>
        <taxon>Tracheophyta</taxon>
        <taxon>Spermatophyta</taxon>
        <taxon>Magnoliopsida</taxon>
        <taxon>Liliopsida</taxon>
        <taxon>Asparagales</taxon>
        <taxon>Orchidaceae</taxon>
        <taxon>Epidendroideae</taxon>
        <taxon>Malaxideae</taxon>
        <taxon>Dendrobiinae</taxon>
        <taxon>Dendrobium</taxon>
    </lineage>
</organism>
<evidence type="ECO:0000256" key="1">
    <source>
        <dbReference type="SAM" id="Phobius"/>
    </source>
</evidence>